<reference evidence="2" key="2">
    <citation type="submission" date="2021-02" db="EMBL/GenBank/DDBJ databases">
        <title>Aspergillus puulaauensis MK2 genome sequence.</title>
        <authorList>
            <person name="Futagami T."/>
            <person name="Mori K."/>
            <person name="Kadooka C."/>
            <person name="Tanaka T."/>
        </authorList>
    </citation>
    <scope>NUCLEOTIDE SEQUENCE</scope>
    <source>
        <strain evidence="2">MK2</strain>
    </source>
</reference>
<proteinExistence type="predicted"/>
<dbReference type="RefSeq" id="XP_041561161.1">
    <property type="nucleotide sequence ID" value="XM_041695429.1"/>
</dbReference>
<dbReference type="AlphaFoldDB" id="A0A7R8ATN0"/>
<reference evidence="2" key="1">
    <citation type="submission" date="2021-01" db="EMBL/GenBank/DDBJ databases">
        <authorList>
            <consortium name="Aspergillus puulaauensis MK2 genome sequencing consortium"/>
            <person name="Kazuki M."/>
            <person name="Futagami T."/>
        </authorList>
    </citation>
    <scope>NUCLEOTIDE SEQUENCE</scope>
    <source>
        <strain evidence="2">MK2</strain>
    </source>
</reference>
<dbReference type="EMBL" id="AP024449">
    <property type="protein sequence ID" value="BCS28975.1"/>
    <property type="molecule type" value="Genomic_DNA"/>
</dbReference>
<protein>
    <submittedName>
        <fullName evidence="2">Uncharacterized protein</fullName>
    </submittedName>
</protein>
<dbReference type="GeneID" id="64978972"/>
<organism evidence="2 3">
    <name type="scientific">Aspergillus puulaauensis</name>
    <dbReference type="NCBI Taxonomy" id="1220207"/>
    <lineage>
        <taxon>Eukaryota</taxon>
        <taxon>Fungi</taxon>
        <taxon>Dikarya</taxon>
        <taxon>Ascomycota</taxon>
        <taxon>Pezizomycotina</taxon>
        <taxon>Eurotiomycetes</taxon>
        <taxon>Eurotiomycetidae</taxon>
        <taxon>Eurotiales</taxon>
        <taxon>Aspergillaceae</taxon>
        <taxon>Aspergillus</taxon>
    </lineage>
</organism>
<dbReference type="Proteomes" id="UP000654913">
    <property type="component" value="Chromosome 7"/>
</dbReference>
<evidence type="ECO:0000313" key="2">
    <source>
        <dbReference type="EMBL" id="BCS28975.1"/>
    </source>
</evidence>
<keyword evidence="3" id="KW-1185">Reference proteome</keyword>
<feature type="region of interest" description="Disordered" evidence="1">
    <location>
        <begin position="62"/>
        <end position="90"/>
    </location>
</feature>
<gene>
    <name evidence="2" type="ORF">APUU_70545S</name>
</gene>
<sequence length="90" mass="10575">MSKGINNVKGFTRHHCLYHGCKKRFSGVTRNNNGKPEKPEQRRTAKRRTFAQLSRTYNARQAYSSCNRGRKKGRRWVDLPPAQNQRSRSR</sequence>
<evidence type="ECO:0000256" key="1">
    <source>
        <dbReference type="SAM" id="MobiDB-lite"/>
    </source>
</evidence>
<accession>A0A7R8ATN0</accession>
<dbReference type="KEGG" id="apuu:APUU_70545S"/>
<evidence type="ECO:0000313" key="3">
    <source>
        <dbReference type="Proteomes" id="UP000654913"/>
    </source>
</evidence>
<name>A0A7R8ATN0_9EURO</name>
<feature type="region of interest" description="Disordered" evidence="1">
    <location>
        <begin position="25"/>
        <end position="49"/>
    </location>
</feature>